<dbReference type="GO" id="GO:0003676">
    <property type="term" value="F:nucleic acid binding"/>
    <property type="evidence" value="ECO:0007669"/>
    <property type="project" value="InterPro"/>
</dbReference>
<keyword evidence="4 6" id="KW-0949">S-adenosyl-L-methionine</keyword>
<dbReference type="HAMAP" id="MF_01872">
    <property type="entry name" value="tRNA_methyltr_YfiC"/>
    <property type="match status" value="1"/>
</dbReference>
<keyword evidence="3 6" id="KW-0808">Transferase</keyword>
<name>A0A8J7G6J0_9FLAO</name>
<dbReference type="EC" id="2.1.1.223" evidence="6"/>
<dbReference type="PRINTS" id="PR00507">
    <property type="entry name" value="N12N6MTFRASE"/>
</dbReference>
<evidence type="ECO:0000256" key="6">
    <source>
        <dbReference type="HAMAP-Rule" id="MF_01872"/>
    </source>
</evidence>
<dbReference type="GO" id="GO:0005737">
    <property type="term" value="C:cytoplasm"/>
    <property type="evidence" value="ECO:0007669"/>
    <property type="project" value="UniProtKB-SubCell"/>
</dbReference>
<keyword evidence="2 6" id="KW-0489">Methyltransferase</keyword>
<dbReference type="PROSITE" id="PS00092">
    <property type="entry name" value="N6_MTASE"/>
    <property type="match status" value="1"/>
</dbReference>
<dbReference type="InterPro" id="IPR002052">
    <property type="entry name" value="DNA_methylase_N6_adenine_CS"/>
</dbReference>
<dbReference type="InterPro" id="IPR022882">
    <property type="entry name" value="tRNA_adenine-N6_MeTrfase"/>
</dbReference>
<dbReference type="InterPro" id="IPR007848">
    <property type="entry name" value="Small_mtfrase_dom"/>
</dbReference>
<dbReference type="GO" id="GO:0008033">
    <property type="term" value="P:tRNA processing"/>
    <property type="evidence" value="ECO:0007669"/>
    <property type="project" value="UniProtKB-UniRule"/>
</dbReference>
<dbReference type="PANTHER" id="PTHR47739">
    <property type="entry name" value="TRNA1(VAL) (ADENINE(37)-N6)-METHYLTRANSFERASE"/>
    <property type="match status" value="1"/>
</dbReference>
<dbReference type="Gene3D" id="3.40.50.150">
    <property type="entry name" value="Vaccinia Virus protein VP39"/>
    <property type="match status" value="1"/>
</dbReference>
<comment type="caution">
    <text evidence="8">The sequence shown here is derived from an EMBL/GenBank/DDBJ whole genome shotgun (WGS) entry which is preliminary data.</text>
</comment>
<dbReference type="InterPro" id="IPR029063">
    <property type="entry name" value="SAM-dependent_MTases_sf"/>
</dbReference>
<evidence type="ECO:0000313" key="9">
    <source>
        <dbReference type="Proteomes" id="UP000608754"/>
    </source>
</evidence>
<dbReference type="PANTHER" id="PTHR47739:SF1">
    <property type="entry name" value="TRNA1(VAL) (ADENINE(37)-N6)-METHYLTRANSFERASE"/>
    <property type="match status" value="1"/>
</dbReference>
<comment type="function">
    <text evidence="6">Specifically methylates the adenine in position 37 of tRNA(1)(Val) (anticodon cmo5UAC).</text>
</comment>
<accession>A0A8J7G6J0</accession>
<evidence type="ECO:0000256" key="2">
    <source>
        <dbReference type="ARBA" id="ARBA00022603"/>
    </source>
</evidence>
<comment type="catalytic activity">
    <reaction evidence="6">
        <text>adenosine(37) in tRNA1(Val) + S-adenosyl-L-methionine = N(6)-methyladenosine(37) in tRNA1(Val) + S-adenosyl-L-homocysteine + H(+)</text>
        <dbReference type="Rhea" id="RHEA:43160"/>
        <dbReference type="Rhea" id="RHEA-COMP:10369"/>
        <dbReference type="Rhea" id="RHEA-COMP:10370"/>
        <dbReference type="ChEBI" id="CHEBI:15378"/>
        <dbReference type="ChEBI" id="CHEBI:57856"/>
        <dbReference type="ChEBI" id="CHEBI:59789"/>
        <dbReference type="ChEBI" id="CHEBI:74411"/>
        <dbReference type="ChEBI" id="CHEBI:74449"/>
        <dbReference type="EC" id="2.1.1.223"/>
    </reaction>
</comment>
<dbReference type="Pfam" id="PF05175">
    <property type="entry name" value="MTS"/>
    <property type="match status" value="1"/>
</dbReference>
<feature type="domain" description="Methyltransferase small" evidence="7">
    <location>
        <begin position="37"/>
        <end position="116"/>
    </location>
</feature>
<gene>
    <name evidence="8" type="ORF">IM532_09720</name>
</gene>
<comment type="similarity">
    <text evidence="6">Belongs to the methyltransferase superfamily. tRNA (adenine-N(6)-)-methyltransferase family.</text>
</comment>
<dbReference type="GO" id="GO:0032259">
    <property type="term" value="P:methylation"/>
    <property type="evidence" value="ECO:0007669"/>
    <property type="project" value="UniProtKB-KW"/>
</dbReference>
<evidence type="ECO:0000313" key="8">
    <source>
        <dbReference type="EMBL" id="MBF0597722.1"/>
    </source>
</evidence>
<keyword evidence="1 6" id="KW-0963">Cytoplasm</keyword>
<sequence length="235" mass="26810">MSIKPFRFKQFEIYQDKTAMKVGTDGVLLGAWSNLQSGNKILDIGTGTGLIALMLAQRFPESYITAIELDDDAFHQAIENFTNSKFSNQICGVNSSLQSFSSDQKFDLIVSNPPFFILNDRVDFDARKQARQQETLTFEDLLFHTANLLTTQGTACFIIPYDLEDNFIALAAQHNLYPNEIVHVKGNINSLIKRSLINLSFTEKDKSISELIIEVERHQYTNEYINLTKDFYLKM</sequence>
<comment type="subcellular location">
    <subcellularLocation>
        <location evidence="6">Cytoplasm</location>
    </subcellularLocation>
</comment>
<evidence type="ECO:0000256" key="3">
    <source>
        <dbReference type="ARBA" id="ARBA00022679"/>
    </source>
</evidence>
<reference evidence="8" key="1">
    <citation type="submission" date="2020-10" db="EMBL/GenBank/DDBJ databases">
        <authorList>
            <person name="Lu T."/>
            <person name="Wang Q."/>
            <person name="Han X."/>
        </authorList>
    </citation>
    <scope>NUCLEOTIDE SEQUENCE</scope>
    <source>
        <strain evidence="8">WQ 117</strain>
    </source>
</reference>
<dbReference type="EMBL" id="JADGIK010000006">
    <property type="protein sequence ID" value="MBF0597722.1"/>
    <property type="molecule type" value="Genomic_DNA"/>
</dbReference>
<keyword evidence="9" id="KW-1185">Reference proteome</keyword>
<dbReference type="AlphaFoldDB" id="A0A8J7G6J0"/>
<dbReference type="GO" id="GO:0016430">
    <property type="term" value="F:tRNA (adenine-N6)-methyltransferase activity"/>
    <property type="evidence" value="ECO:0007669"/>
    <property type="project" value="UniProtKB-UniRule"/>
</dbReference>
<dbReference type="InterPro" id="IPR050210">
    <property type="entry name" value="tRNA_Adenine-N(6)_MTase"/>
</dbReference>
<evidence type="ECO:0000256" key="5">
    <source>
        <dbReference type="ARBA" id="ARBA00022694"/>
    </source>
</evidence>
<protein>
    <recommendedName>
        <fullName evidence="6">tRNA1(Val) (adenine(37)-N6)-methyltransferase</fullName>
        <ecNumber evidence="6">2.1.1.223</ecNumber>
    </recommendedName>
    <alternativeName>
        <fullName evidence="6">tRNA m6A37 methyltransferase</fullName>
    </alternativeName>
</protein>
<keyword evidence="5 6" id="KW-0819">tRNA processing</keyword>
<dbReference type="RefSeq" id="WP_194183268.1">
    <property type="nucleotide sequence ID" value="NZ_JADGIK010000006.1"/>
</dbReference>
<evidence type="ECO:0000256" key="1">
    <source>
        <dbReference type="ARBA" id="ARBA00022490"/>
    </source>
</evidence>
<dbReference type="CDD" id="cd02440">
    <property type="entry name" value="AdoMet_MTases"/>
    <property type="match status" value="1"/>
</dbReference>
<evidence type="ECO:0000256" key="4">
    <source>
        <dbReference type="ARBA" id="ARBA00022691"/>
    </source>
</evidence>
<organism evidence="8 9">
    <name type="scientific">Faecalibacter rhinopitheci</name>
    <dbReference type="NCBI Taxonomy" id="2779678"/>
    <lineage>
        <taxon>Bacteria</taxon>
        <taxon>Pseudomonadati</taxon>
        <taxon>Bacteroidota</taxon>
        <taxon>Flavobacteriia</taxon>
        <taxon>Flavobacteriales</taxon>
        <taxon>Weeksellaceae</taxon>
        <taxon>Faecalibacter</taxon>
    </lineage>
</organism>
<proteinExistence type="inferred from homology"/>
<dbReference type="SUPFAM" id="SSF53335">
    <property type="entry name" value="S-adenosyl-L-methionine-dependent methyltransferases"/>
    <property type="match status" value="1"/>
</dbReference>
<evidence type="ECO:0000259" key="7">
    <source>
        <dbReference type="Pfam" id="PF05175"/>
    </source>
</evidence>
<dbReference type="Proteomes" id="UP000608754">
    <property type="component" value="Unassembled WGS sequence"/>
</dbReference>